<evidence type="ECO:0000313" key="1">
    <source>
        <dbReference type="EMBL" id="AAP77940.1"/>
    </source>
</evidence>
<dbReference type="EMBL" id="AE017125">
    <property type="protein sequence ID" value="AAP77940.1"/>
    <property type="molecule type" value="Genomic_DNA"/>
</dbReference>
<evidence type="ECO:0000313" key="2">
    <source>
        <dbReference type="Proteomes" id="UP000002495"/>
    </source>
</evidence>
<dbReference type="AlphaFoldDB" id="Q7VGH8"/>
<dbReference type="RefSeq" id="WP_011116183.1">
    <property type="nucleotide sequence ID" value="NC_004917.1"/>
</dbReference>
<sequence length="66" mass="7642">MSEPITDEYTQNLNDKTTLLQQCQQNKGYISCLKCEQLIGCQVRQEYVKAVYESMSKGQHGDFDFN</sequence>
<dbReference type="Proteomes" id="UP000002495">
    <property type="component" value="Chromosome"/>
</dbReference>
<keyword evidence="2" id="KW-1185">Reference proteome</keyword>
<organism evidence="1 2">
    <name type="scientific">Helicobacter hepaticus (strain ATCC 51449 / 3B1)</name>
    <dbReference type="NCBI Taxonomy" id="235279"/>
    <lineage>
        <taxon>Bacteria</taxon>
        <taxon>Pseudomonadati</taxon>
        <taxon>Campylobacterota</taxon>
        <taxon>Epsilonproteobacteria</taxon>
        <taxon>Campylobacterales</taxon>
        <taxon>Helicobacteraceae</taxon>
        <taxon>Helicobacter</taxon>
    </lineage>
</organism>
<accession>Q7VGH8</accession>
<dbReference type="HOGENOM" id="CLU_195206_0_0_7"/>
<dbReference type="KEGG" id="hhe:HH_1343"/>
<gene>
    <name evidence="1" type="ordered locus">HH_1343</name>
</gene>
<protein>
    <submittedName>
        <fullName evidence="1">Uncharacterized protein</fullName>
    </submittedName>
</protein>
<reference evidence="1 2" key="1">
    <citation type="journal article" date="2003" name="Proc. Natl. Acad. Sci. U.S.A.">
        <title>The complete genome sequence of the carcinogenic bacterium Helicobacter hepaticus.</title>
        <authorList>
            <person name="Suerbaum S."/>
            <person name="Josenhans C."/>
            <person name="Sterzenbach T."/>
            <person name="Drescher B."/>
            <person name="Brandt P."/>
            <person name="Bell M."/>
            <person name="Droege M."/>
            <person name="Fartmann B."/>
            <person name="Fischer H.-P."/>
            <person name="Ge Z."/>
            <person name="Hoerster A."/>
            <person name="Holland R."/>
            <person name="Klein K."/>
            <person name="Koenig J."/>
            <person name="Macko L."/>
            <person name="Mendz G.L."/>
            <person name="Nyakatura G."/>
            <person name="Schauer D.B."/>
            <person name="Shen Z."/>
            <person name="Weber J."/>
            <person name="Frosch M."/>
            <person name="Fox J.G."/>
        </authorList>
    </citation>
    <scope>NUCLEOTIDE SEQUENCE [LARGE SCALE GENOMIC DNA]</scope>
    <source>
        <strain evidence="2">ATCC 51449 / 3B1</strain>
    </source>
</reference>
<dbReference type="OrthoDB" id="5334833at2"/>
<dbReference type="STRING" id="235279.HH_1343"/>
<proteinExistence type="predicted"/>
<dbReference type="eggNOG" id="ENOG5031AUI">
    <property type="taxonomic scope" value="Bacteria"/>
</dbReference>
<name>Q7VGH8_HELHP</name>